<evidence type="ECO:0000313" key="3">
    <source>
        <dbReference type="Proteomes" id="UP000298327"/>
    </source>
</evidence>
<comment type="caution">
    <text evidence="2">The sequence shown here is derived from an EMBL/GenBank/DDBJ whole genome shotgun (WGS) entry which is preliminary data.</text>
</comment>
<name>A0A4Y9YGY1_9AGAM</name>
<feature type="transmembrane region" description="Helical" evidence="1">
    <location>
        <begin position="56"/>
        <end position="78"/>
    </location>
</feature>
<feature type="transmembrane region" description="Helical" evidence="1">
    <location>
        <begin position="12"/>
        <end position="33"/>
    </location>
</feature>
<dbReference type="AlphaFoldDB" id="A0A4Y9YGY1"/>
<organism evidence="2 3">
    <name type="scientific">Dentipellis fragilis</name>
    <dbReference type="NCBI Taxonomy" id="205917"/>
    <lineage>
        <taxon>Eukaryota</taxon>
        <taxon>Fungi</taxon>
        <taxon>Dikarya</taxon>
        <taxon>Basidiomycota</taxon>
        <taxon>Agaricomycotina</taxon>
        <taxon>Agaricomycetes</taxon>
        <taxon>Russulales</taxon>
        <taxon>Hericiaceae</taxon>
        <taxon>Dentipellis</taxon>
    </lineage>
</organism>
<keyword evidence="3" id="KW-1185">Reference proteome</keyword>
<reference evidence="2 3" key="1">
    <citation type="submission" date="2019-02" db="EMBL/GenBank/DDBJ databases">
        <title>Genome sequencing of the rare red list fungi Dentipellis fragilis.</title>
        <authorList>
            <person name="Buettner E."/>
            <person name="Kellner H."/>
        </authorList>
    </citation>
    <scope>NUCLEOTIDE SEQUENCE [LARGE SCALE GENOMIC DNA]</scope>
    <source>
        <strain evidence="2 3">DSM 105465</strain>
    </source>
</reference>
<keyword evidence="1" id="KW-0472">Membrane</keyword>
<keyword evidence="1" id="KW-1133">Transmembrane helix</keyword>
<dbReference type="EMBL" id="SEOQ01000578">
    <property type="protein sequence ID" value="TFY60179.1"/>
    <property type="molecule type" value="Genomic_DNA"/>
</dbReference>
<accession>A0A4Y9YGY1</accession>
<evidence type="ECO:0000313" key="2">
    <source>
        <dbReference type="EMBL" id="TFY60179.1"/>
    </source>
</evidence>
<feature type="transmembrane region" description="Helical" evidence="1">
    <location>
        <begin position="106"/>
        <end position="127"/>
    </location>
</feature>
<feature type="non-terminal residue" evidence="2">
    <location>
        <position position="233"/>
    </location>
</feature>
<dbReference type="OrthoDB" id="2686513at2759"/>
<protein>
    <submittedName>
        <fullName evidence="2">Uncharacterized protein</fullName>
    </submittedName>
</protein>
<sequence length="233" mass="25175">MRIYALYGGSRRVAMLIGSVSSILAAVTVWALLGQHSTTVPGVQGCHLATSNETGIHIAVAWEAQAIFDVMMMILTVYKTMQTRRELGLRLVGGNRGLVDLVFRDGAVYFAVMAGANISNILTFYLANVSPSSLLILNTLQPSPAQPILKGVLSTFAGWYAFSVPSLPPRMVQTSHVSLSISVIMMSRLMLNLYEATTPAPSMFSSTARSNIYFTTRLDAGAPPTHTSVWPYG</sequence>
<keyword evidence="1" id="KW-0812">Transmembrane</keyword>
<gene>
    <name evidence="2" type="ORF">EVG20_g7512</name>
</gene>
<proteinExistence type="predicted"/>
<evidence type="ECO:0000256" key="1">
    <source>
        <dbReference type="SAM" id="Phobius"/>
    </source>
</evidence>
<dbReference type="Proteomes" id="UP000298327">
    <property type="component" value="Unassembled WGS sequence"/>
</dbReference>